<feature type="compositionally biased region" description="Gly residues" evidence="5">
    <location>
        <begin position="449"/>
        <end position="460"/>
    </location>
</feature>
<evidence type="ECO:0000313" key="7">
    <source>
        <dbReference type="EMBL" id="GID50618.1"/>
    </source>
</evidence>
<evidence type="ECO:0000256" key="3">
    <source>
        <dbReference type="ARBA" id="ARBA00022840"/>
    </source>
</evidence>
<dbReference type="Pfam" id="PF17863">
    <property type="entry name" value="AAA_lid_2"/>
    <property type="match status" value="1"/>
</dbReference>
<name>A0ABQ3WWP5_9ACTN</name>
<dbReference type="InterPro" id="IPR000523">
    <property type="entry name" value="Mg_chelatse_chII-like_cat_dom"/>
</dbReference>
<dbReference type="PANTHER" id="PTHR35023">
    <property type="entry name" value="CHELATASE-RELATED"/>
    <property type="match status" value="1"/>
</dbReference>
<proteinExistence type="inferred from homology"/>
<feature type="compositionally biased region" description="Polar residues" evidence="5">
    <location>
        <begin position="562"/>
        <end position="574"/>
    </location>
</feature>
<gene>
    <name evidence="7" type="ORF">Aca07nite_78930</name>
</gene>
<evidence type="ECO:0000256" key="4">
    <source>
        <dbReference type="ARBA" id="ARBA00030759"/>
    </source>
</evidence>
<comment type="similarity">
    <text evidence="1">Belongs to the Mg-chelatase subunits D/I family.</text>
</comment>
<feature type="compositionally biased region" description="Basic and acidic residues" evidence="5">
    <location>
        <begin position="365"/>
        <end position="411"/>
    </location>
</feature>
<reference evidence="7" key="1">
    <citation type="submission" date="2021-01" db="EMBL/GenBank/DDBJ databases">
        <title>Whole genome shotgun sequence of Actinoplanes capillaceus NBRC 16408.</title>
        <authorList>
            <person name="Komaki H."/>
            <person name="Tamura T."/>
        </authorList>
    </citation>
    <scope>NUCLEOTIDE SEQUENCE [LARGE SCALE GENOMIC DNA]</scope>
    <source>
        <strain evidence="7">NBRC 16408</strain>
    </source>
</reference>
<dbReference type="Gene3D" id="3.40.50.300">
    <property type="entry name" value="P-loop containing nucleotide triphosphate hydrolases"/>
    <property type="match status" value="1"/>
</dbReference>
<evidence type="ECO:0000259" key="6">
    <source>
        <dbReference type="PROSITE" id="PS50234"/>
    </source>
</evidence>
<keyword evidence="2" id="KW-0547">Nucleotide-binding</keyword>
<comment type="caution">
    <text evidence="7">The sequence shown here is derived from an EMBL/GenBank/DDBJ whole genome shotgun (WGS) entry which is preliminary data.</text>
</comment>
<dbReference type="InterPro" id="IPR052989">
    <property type="entry name" value="Mg-chelatase_DI-like"/>
</dbReference>
<evidence type="ECO:0000256" key="1">
    <source>
        <dbReference type="ARBA" id="ARBA00005799"/>
    </source>
</evidence>
<dbReference type="PROSITE" id="PS50234">
    <property type="entry name" value="VWFA"/>
    <property type="match status" value="1"/>
</dbReference>
<accession>A0ABQ3WWP5</accession>
<dbReference type="SUPFAM" id="SSF52540">
    <property type="entry name" value="P-loop containing nucleoside triphosphate hydrolases"/>
    <property type="match status" value="1"/>
</dbReference>
<feature type="compositionally biased region" description="Basic and acidic residues" evidence="5">
    <location>
        <begin position="620"/>
        <end position="651"/>
    </location>
</feature>
<evidence type="ECO:0000256" key="2">
    <source>
        <dbReference type="ARBA" id="ARBA00022741"/>
    </source>
</evidence>
<feature type="compositionally biased region" description="Low complexity" evidence="5">
    <location>
        <begin position="90"/>
        <end position="122"/>
    </location>
</feature>
<dbReference type="Gene3D" id="1.10.8.80">
    <property type="entry name" value="Magnesium chelatase subunit I, C-Terminal domain"/>
    <property type="match status" value="1"/>
</dbReference>
<dbReference type="InterPro" id="IPR002035">
    <property type="entry name" value="VWF_A"/>
</dbReference>
<dbReference type="Pfam" id="PF13519">
    <property type="entry name" value="VWA_2"/>
    <property type="match status" value="1"/>
</dbReference>
<sequence>MTSPYPFSAVVGLDDLRLALLLTSVSPAVGGVLVRGEKGTAKSTVVRALAGLLPPVTVVSGCRFACDPAAPDPACPDGPHPTLPGPGRPDAPAGGPHSTLPGPGRPDAPAGGPGHPAAPADAVAAATVRPASLVELPVGATEDRVVGTLDLQRALTDGVKAYEPGLLAAAHRGVLYVDEVNLLPDHLVDLLLDAAAMGRAHVERDGVSVKHAARFLLVGTMNPEEGEPRPQLVDRFGLVVNVAAPRDARQRAEVVRRRLAYEADPDGFAARWADTERDYAARIAAARAALPAVTLPDAELDRIARVCLAYGVDGMRADIVVARCAVALAAWHGRDRVTADDVRDAAGLALPHRRRSDPLDPPGTDEQKLEDALDEAERQAEQDRAEQERAERDEADRERAEREADDRERAGQDGPNGGDPDDEPDPEIDPDPDGGGPGGGGPRNDTPRDGGGPSGAGSPHGGTEESPPPSSNDEAPQPERAGATATAGQAFRTRTLRITARGEGGHAGRRSPAFARRGRVVGSRVPQGKLSGAPHLFATLRAALDRAALDTITPTHPAPATLSGTSHDQPSQEPVAQEPVAQNRLSPDRLVGESVSEEGFSRGRVAQDQPVWGSVSQDRVSQDRVSQDRGAQDRGAQDRGAQDRGAQDRGAQEWVVRGVGAEDRPARERRGGIRVSPRDLRESVHVGREANLVLFVVDASGSMAARKRMTLVKTAVLSLLRDAYQRRDRIGMITFRGRDAEVVLPPTSSHEVGVMRLAALRTGGRTPLAAGLRAAAATIATERRRDPRRRPLLVVVTDGRATSGPDPALLAPALAGVATVVVDCESGPVRLGLAGKLAAVLRADLMPLEHLQATTVLQPTARAAATASAPADRAYRTAA</sequence>
<feature type="region of interest" description="Disordered" evidence="5">
    <location>
        <begin position="75"/>
        <end position="122"/>
    </location>
</feature>
<dbReference type="Gene3D" id="3.40.50.410">
    <property type="entry name" value="von Willebrand factor, type A domain"/>
    <property type="match status" value="1"/>
</dbReference>
<dbReference type="PANTHER" id="PTHR35023:SF1">
    <property type="entry name" value="MG-PROTOPORPHYRIN IX CHELATASE"/>
    <property type="match status" value="1"/>
</dbReference>
<dbReference type="Pfam" id="PF01078">
    <property type="entry name" value="Mg_chelatase"/>
    <property type="match status" value="1"/>
</dbReference>
<dbReference type="SUPFAM" id="SSF53300">
    <property type="entry name" value="vWA-like"/>
    <property type="match status" value="1"/>
</dbReference>
<dbReference type="SMART" id="SM00327">
    <property type="entry name" value="VWA"/>
    <property type="match status" value="1"/>
</dbReference>
<dbReference type="EMBL" id="BOMF01000153">
    <property type="protein sequence ID" value="GID50618.1"/>
    <property type="molecule type" value="Genomic_DNA"/>
</dbReference>
<dbReference type="InterPro" id="IPR036465">
    <property type="entry name" value="vWFA_dom_sf"/>
</dbReference>
<organism evidence="7">
    <name type="scientific">Actinoplanes campanulatus</name>
    <dbReference type="NCBI Taxonomy" id="113559"/>
    <lineage>
        <taxon>Bacteria</taxon>
        <taxon>Bacillati</taxon>
        <taxon>Actinomycetota</taxon>
        <taxon>Actinomycetes</taxon>
        <taxon>Micromonosporales</taxon>
        <taxon>Micromonosporaceae</taxon>
        <taxon>Actinoplanes</taxon>
    </lineage>
</organism>
<dbReference type="InterPro" id="IPR027417">
    <property type="entry name" value="P-loop_NTPase"/>
</dbReference>
<dbReference type="InterPro" id="IPR041628">
    <property type="entry name" value="ChlI/MoxR_AAA_lid"/>
</dbReference>
<keyword evidence="3" id="KW-0067">ATP-binding</keyword>
<dbReference type="SMART" id="SM00382">
    <property type="entry name" value="AAA"/>
    <property type="match status" value="1"/>
</dbReference>
<feature type="region of interest" description="Disordered" evidence="5">
    <location>
        <begin position="349"/>
        <end position="527"/>
    </location>
</feature>
<feature type="compositionally biased region" description="Gly residues" evidence="5">
    <location>
        <begin position="433"/>
        <end position="442"/>
    </location>
</feature>
<feature type="compositionally biased region" description="Pro residues" evidence="5">
    <location>
        <begin position="75"/>
        <end position="89"/>
    </location>
</feature>
<protein>
    <recommendedName>
        <fullName evidence="4">Mg-protoporphyrin IX chelatase</fullName>
    </recommendedName>
</protein>
<dbReference type="InterPro" id="IPR003593">
    <property type="entry name" value="AAA+_ATPase"/>
</dbReference>
<feature type="compositionally biased region" description="Acidic residues" evidence="5">
    <location>
        <begin position="419"/>
        <end position="432"/>
    </location>
</feature>
<feature type="compositionally biased region" description="Basic and acidic residues" evidence="5">
    <location>
        <begin position="660"/>
        <end position="670"/>
    </location>
</feature>
<feature type="domain" description="VWFA" evidence="6">
    <location>
        <begin position="692"/>
        <end position="822"/>
    </location>
</feature>
<evidence type="ECO:0000256" key="5">
    <source>
        <dbReference type="SAM" id="MobiDB-lite"/>
    </source>
</evidence>
<dbReference type="RefSeq" id="WP_239141658.1">
    <property type="nucleotide sequence ID" value="NZ_BAAAGQ010000058.1"/>
</dbReference>
<feature type="region of interest" description="Disordered" evidence="5">
    <location>
        <begin position="553"/>
        <end position="670"/>
    </location>
</feature>